<sequence length="48" mass="5784">MKHIDLQMLLFIGGSMVQEIWLFYGLPRMYYLSVTKDIKKKDDNFWVA</sequence>
<dbReference type="AlphaFoldDB" id="A0A8J2TQX5"/>
<dbReference type="EMBL" id="BMEV01000104">
    <property type="protein sequence ID" value="GFZ90711.1"/>
    <property type="molecule type" value="Genomic_DNA"/>
</dbReference>
<keyword evidence="1" id="KW-0812">Transmembrane</keyword>
<evidence type="ECO:0000256" key="1">
    <source>
        <dbReference type="SAM" id="Phobius"/>
    </source>
</evidence>
<proteinExistence type="predicted"/>
<keyword evidence="1" id="KW-0472">Membrane</keyword>
<protein>
    <submittedName>
        <fullName evidence="2">Uncharacterized protein</fullName>
    </submittedName>
</protein>
<gene>
    <name evidence="2" type="ORF">GCM10010978_32040</name>
</gene>
<dbReference type="Proteomes" id="UP000602050">
    <property type="component" value="Unassembled WGS sequence"/>
</dbReference>
<comment type="caution">
    <text evidence="2">The sequence shown here is derived from an EMBL/GenBank/DDBJ whole genome shotgun (WGS) entry which is preliminary data.</text>
</comment>
<evidence type="ECO:0000313" key="3">
    <source>
        <dbReference type="Proteomes" id="UP000602050"/>
    </source>
</evidence>
<organism evidence="2 3">
    <name type="scientific">Compostibacillus humi</name>
    <dbReference type="NCBI Taxonomy" id="1245525"/>
    <lineage>
        <taxon>Bacteria</taxon>
        <taxon>Bacillati</taxon>
        <taxon>Bacillota</taxon>
        <taxon>Bacilli</taxon>
        <taxon>Bacillales</taxon>
        <taxon>Bacillaceae</taxon>
        <taxon>Compostibacillus</taxon>
    </lineage>
</organism>
<dbReference type="RefSeq" id="WP_188393397.1">
    <property type="nucleotide sequence ID" value="NZ_BMEV01000104.1"/>
</dbReference>
<keyword evidence="1" id="KW-1133">Transmembrane helix</keyword>
<evidence type="ECO:0000313" key="2">
    <source>
        <dbReference type="EMBL" id="GFZ90711.1"/>
    </source>
</evidence>
<keyword evidence="3" id="KW-1185">Reference proteome</keyword>
<accession>A0A8J2TQX5</accession>
<reference evidence="2" key="1">
    <citation type="journal article" date="2014" name="Int. J. Syst. Evol. Microbiol.">
        <title>Complete genome sequence of Corynebacterium casei LMG S-19264T (=DSM 44701T), isolated from a smear-ripened cheese.</title>
        <authorList>
            <consortium name="US DOE Joint Genome Institute (JGI-PGF)"/>
            <person name="Walter F."/>
            <person name="Albersmeier A."/>
            <person name="Kalinowski J."/>
            <person name="Ruckert C."/>
        </authorList>
    </citation>
    <scope>NUCLEOTIDE SEQUENCE</scope>
    <source>
        <strain evidence="2">CGMCC 1.12360</strain>
    </source>
</reference>
<name>A0A8J2TQX5_9BACI</name>
<feature type="transmembrane region" description="Helical" evidence="1">
    <location>
        <begin position="6"/>
        <end position="26"/>
    </location>
</feature>
<reference evidence="2" key="2">
    <citation type="submission" date="2020-09" db="EMBL/GenBank/DDBJ databases">
        <authorList>
            <person name="Sun Q."/>
            <person name="Zhou Y."/>
        </authorList>
    </citation>
    <scope>NUCLEOTIDE SEQUENCE</scope>
    <source>
        <strain evidence="2">CGMCC 1.12360</strain>
    </source>
</reference>